<dbReference type="GO" id="GO:0000287">
    <property type="term" value="F:magnesium ion binding"/>
    <property type="evidence" value="ECO:0007669"/>
    <property type="project" value="InterPro"/>
</dbReference>
<dbReference type="EMBL" id="ON191532">
    <property type="protein sequence ID" value="URG17549.1"/>
    <property type="molecule type" value="Genomic_DNA"/>
</dbReference>
<proteinExistence type="predicted"/>
<gene>
    <name evidence="1" type="ORF">Mbo4_059</name>
</gene>
<dbReference type="Proteomes" id="UP001057085">
    <property type="component" value="Segment"/>
</dbReference>
<keyword evidence="2" id="KW-1185">Reference proteome</keyword>
<dbReference type="GO" id="GO:0006281">
    <property type="term" value="P:DNA repair"/>
    <property type="evidence" value="ECO:0007669"/>
    <property type="project" value="InterPro"/>
</dbReference>
<evidence type="ECO:0000313" key="2">
    <source>
        <dbReference type="Proteomes" id="UP001057085"/>
    </source>
</evidence>
<dbReference type="GO" id="GO:0006310">
    <property type="term" value="P:DNA recombination"/>
    <property type="evidence" value="ECO:0007669"/>
    <property type="project" value="InterPro"/>
</dbReference>
<reference evidence="1" key="1">
    <citation type="submission" date="2022-04" db="EMBL/GenBank/DDBJ databases">
        <authorList>
            <person name="Hwangbo M."/>
            <person name="Wang B."/>
            <person name="Yang S.-H."/>
            <person name="Gill J.J."/>
            <person name="Chu K.-H."/>
            <person name="Young R."/>
        </authorList>
    </citation>
    <scope>NUCLEOTIDE SEQUENCE</scope>
</reference>
<evidence type="ECO:0000313" key="1">
    <source>
        <dbReference type="EMBL" id="URG17549.1"/>
    </source>
</evidence>
<dbReference type="Gene3D" id="3.30.1330.70">
    <property type="entry name" value="Holliday junction resolvase RusA"/>
    <property type="match status" value="1"/>
</dbReference>
<protein>
    <submittedName>
        <fullName evidence="1">RusA-like holliday junction resolvase</fullName>
    </submittedName>
</protein>
<name>A0A9E7IEP7_9CAUD</name>
<sequence length="140" mass="15695">MTTYRIQLPWTAPPLSMNDRGASAGAVFAKNREIAQIRSDVLRLARHARLPLNVGHAVVQLHYRPRDKRRRDTDNLIATLKPICDALAAGTTKHPGYGLVADDIPQHMAKPEPIIHQPRSRTPELWLEITCSDEPKELPA</sequence>
<dbReference type="SUPFAM" id="SSF103084">
    <property type="entry name" value="Holliday junction resolvase RusA"/>
    <property type="match status" value="1"/>
</dbReference>
<dbReference type="InterPro" id="IPR036614">
    <property type="entry name" value="RusA-like_sf"/>
</dbReference>
<organism evidence="1 2">
    <name type="scientific">Rhodococcus phage Mbo4</name>
    <dbReference type="NCBI Taxonomy" id="2936912"/>
    <lineage>
        <taxon>Viruses</taxon>
        <taxon>Duplodnaviria</taxon>
        <taxon>Heunggongvirae</taxon>
        <taxon>Uroviricota</taxon>
        <taxon>Caudoviricetes</taxon>
        <taxon>Mboquatrovirus</taxon>
        <taxon>Mboquatrovirus Mbo4</taxon>
    </lineage>
</organism>
<accession>A0A9E7IEP7</accession>